<dbReference type="GO" id="GO:0035529">
    <property type="term" value="F:NADH pyrophosphatase activity"/>
    <property type="evidence" value="ECO:0007669"/>
    <property type="project" value="TreeGrafter"/>
</dbReference>
<dbReference type="Gene3D" id="3.90.79.20">
    <property type="match status" value="1"/>
</dbReference>
<dbReference type="PANTHER" id="PTHR42904">
    <property type="entry name" value="NUDIX HYDROLASE, NUDC SUBFAMILY"/>
    <property type="match status" value="1"/>
</dbReference>
<comment type="cofactor">
    <cofactor evidence="1">
        <name>Mg(2+)</name>
        <dbReference type="ChEBI" id="CHEBI:18420"/>
    </cofactor>
</comment>
<dbReference type="InterPro" id="IPR049734">
    <property type="entry name" value="NudC-like_C"/>
</dbReference>
<keyword evidence="7" id="KW-0460">Magnesium</keyword>
<dbReference type="InterPro" id="IPR020084">
    <property type="entry name" value="NUDIX_hydrolase_CS"/>
</dbReference>
<name>A0A382DZW3_9ZZZZ</name>
<dbReference type="CDD" id="cd03429">
    <property type="entry name" value="NUDIX_NADH_pyrophosphatase_Nudt13"/>
    <property type="match status" value="1"/>
</dbReference>
<dbReference type="GO" id="GO:0005829">
    <property type="term" value="C:cytosol"/>
    <property type="evidence" value="ECO:0007669"/>
    <property type="project" value="TreeGrafter"/>
</dbReference>
<dbReference type="Pfam" id="PF00293">
    <property type="entry name" value="NUDIX"/>
    <property type="match status" value="1"/>
</dbReference>
<keyword evidence="8" id="KW-0520">NAD</keyword>
<evidence type="ECO:0000256" key="5">
    <source>
        <dbReference type="ARBA" id="ARBA00022723"/>
    </source>
</evidence>
<protein>
    <recommendedName>
        <fullName evidence="4">NAD(+) diphosphatase</fullName>
        <ecNumber evidence="4">3.6.1.22</ecNumber>
    </recommendedName>
</protein>
<evidence type="ECO:0000256" key="6">
    <source>
        <dbReference type="ARBA" id="ARBA00022801"/>
    </source>
</evidence>
<dbReference type="InterPro" id="IPR000086">
    <property type="entry name" value="NUDIX_hydrolase_dom"/>
</dbReference>
<dbReference type="InterPro" id="IPR020476">
    <property type="entry name" value="Nudix_hydrolase"/>
</dbReference>
<organism evidence="11">
    <name type="scientific">marine metagenome</name>
    <dbReference type="NCBI Taxonomy" id="408172"/>
    <lineage>
        <taxon>unclassified sequences</taxon>
        <taxon>metagenomes</taxon>
        <taxon>ecological metagenomes</taxon>
    </lineage>
</organism>
<dbReference type="NCBIfam" id="NF001299">
    <property type="entry name" value="PRK00241.1"/>
    <property type="match status" value="1"/>
</dbReference>
<gene>
    <name evidence="11" type="ORF">METZ01_LOCUS196105</name>
</gene>
<dbReference type="GO" id="GO:0006742">
    <property type="term" value="P:NADP+ catabolic process"/>
    <property type="evidence" value="ECO:0007669"/>
    <property type="project" value="TreeGrafter"/>
</dbReference>
<comment type="similarity">
    <text evidence="3">Belongs to the Nudix hydrolase family. NudC subfamily.</text>
</comment>
<proteinExistence type="inferred from homology"/>
<dbReference type="PANTHER" id="PTHR42904:SF6">
    <property type="entry name" value="NAD-CAPPED RNA HYDROLASE NUDT12"/>
    <property type="match status" value="1"/>
</dbReference>
<reference evidence="11" key="1">
    <citation type="submission" date="2018-05" db="EMBL/GenBank/DDBJ databases">
        <authorList>
            <person name="Lanie J.A."/>
            <person name="Ng W.-L."/>
            <person name="Kazmierczak K.M."/>
            <person name="Andrzejewski T.M."/>
            <person name="Davidsen T.M."/>
            <person name="Wayne K.J."/>
            <person name="Tettelin H."/>
            <person name="Glass J.I."/>
            <person name="Rusch D."/>
            <person name="Podicherti R."/>
            <person name="Tsui H.-C.T."/>
            <person name="Winkler M.E."/>
        </authorList>
    </citation>
    <scope>NUCLEOTIDE SEQUENCE</scope>
</reference>
<dbReference type="SUPFAM" id="SSF55811">
    <property type="entry name" value="Nudix"/>
    <property type="match status" value="1"/>
</dbReference>
<evidence type="ECO:0000256" key="8">
    <source>
        <dbReference type="ARBA" id="ARBA00023027"/>
    </source>
</evidence>
<evidence type="ECO:0000256" key="1">
    <source>
        <dbReference type="ARBA" id="ARBA00001946"/>
    </source>
</evidence>
<sequence length="366" mass="41017">VFCRAGYLCGAHAQTKHMAGRDSNQSLTSAKADCSTLCPHAAPERFFMDHLQRSRLNLLTSHMLDRGALLRLDPAVIAERAADERARFVGIQHLRIAVDETDLQRPAWLTLPEARNRFGGCEPYVYLGEEDNTPYFALLLDHDLPKTAEGFAGLRTLARGVNNAQATLLGYAQAMAAWHYRYRFCGRCGSVTIMNQGGHVRVCGETQCGEIHYPRTDPAIIVLVERDERALFGRKPEWPSHRYSTIAGFVEPGESAEQAVVREVAEETGIEVTAVRYHSSQPWPFPGSLMLGYHAEAGSDDISLNDRELDDALWLDREEIATRMDQGLFVPPPSISISFRLIEDWFDRDASFCLRQMCQNNGVAEF</sequence>
<dbReference type="GO" id="GO:0005777">
    <property type="term" value="C:peroxisome"/>
    <property type="evidence" value="ECO:0007669"/>
    <property type="project" value="TreeGrafter"/>
</dbReference>
<dbReference type="EMBL" id="UINC01041666">
    <property type="protein sequence ID" value="SVB43251.1"/>
    <property type="molecule type" value="Genomic_DNA"/>
</dbReference>
<keyword evidence="6" id="KW-0378">Hydrolase</keyword>
<evidence type="ECO:0000256" key="2">
    <source>
        <dbReference type="ARBA" id="ARBA00001947"/>
    </source>
</evidence>
<feature type="domain" description="Nudix hydrolase" evidence="10">
    <location>
        <begin position="214"/>
        <end position="343"/>
    </location>
</feature>
<dbReference type="EC" id="3.6.1.22" evidence="4"/>
<dbReference type="InterPro" id="IPR015375">
    <property type="entry name" value="NADH_PPase-like_N"/>
</dbReference>
<dbReference type="Pfam" id="PF09297">
    <property type="entry name" value="Zn_ribbon_NUD"/>
    <property type="match status" value="1"/>
</dbReference>
<evidence type="ECO:0000256" key="4">
    <source>
        <dbReference type="ARBA" id="ARBA00012381"/>
    </source>
</evidence>
<evidence type="ECO:0000313" key="11">
    <source>
        <dbReference type="EMBL" id="SVB43251.1"/>
    </source>
</evidence>
<dbReference type="InterPro" id="IPR015797">
    <property type="entry name" value="NUDIX_hydrolase-like_dom_sf"/>
</dbReference>
<dbReference type="AlphaFoldDB" id="A0A382DZW3"/>
<evidence type="ECO:0000256" key="7">
    <source>
        <dbReference type="ARBA" id="ARBA00022842"/>
    </source>
</evidence>
<dbReference type="PROSITE" id="PS51462">
    <property type="entry name" value="NUDIX"/>
    <property type="match status" value="1"/>
</dbReference>
<dbReference type="GO" id="GO:0046872">
    <property type="term" value="F:metal ion binding"/>
    <property type="evidence" value="ECO:0007669"/>
    <property type="project" value="UniProtKB-KW"/>
</dbReference>
<evidence type="ECO:0000259" key="10">
    <source>
        <dbReference type="PROSITE" id="PS51462"/>
    </source>
</evidence>
<evidence type="ECO:0000256" key="9">
    <source>
        <dbReference type="ARBA" id="ARBA00023679"/>
    </source>
</evidence>
<keyword evidence="5" id="KW-0479">Metal-binding</keyword>
<dbReference type="InterPro" id="IPR015376">
    <property type="entry name" value="Znr_NADH_PPase"/>
</dbReference>
<comment type="cofactor">
    <cofactor evidence="2">
        <name>Zn(2+)</name>
        <dbReference type="ChEBI" id="CHEBI:29105"/>
    </cofactor>
</comment>
<feature type="non-terminal residue" evidence="11">
    <location>
        <position position="1"/>
    </location>
</feature>
<accession>A0A382DZW3</accession>
<dbReference type="Pfam" id="PF09296">
    <property type="entry name" value="NUDIX-like"/>
    <property type="match status" value="1"/>
</dbReference>
<dbReference type="PROSITE" id="PS00893">
    <property type="entry name" value="NUDIX_BOX"/>
    <property type="match status" value="1"/>
</dbReference>
<dbReference type="PRINTS" id="PR00502">
    <property type="entry name" value="NUDIXFAMILY"/>
</dbReference>
<dbReference type="InterPro" id="IPR050241">
    <property type="entry name" value="NAD-cap_RNA_hydrolase_NudC"/>
</dbReference>
<dbReference type="Gene3D" id="3.90.79.10">
    <property type="entry name" value="Nucleoside Triphosphate Pyrophosphohydrolase"/>
    <property type="match status" value="1"/>
</dbReference>
<evidence type="ECO:0000256" key="3">
    <source>
        <dbReference type="ARBA" id="ARBA00009595"/>
    </source>
</evidence>
<comment type="catalytic activity">
    <reaction evidence="9">
        <text>a 5'-end NAD(+)-phospho-ribonucleoside in mRNA + H2O = a 5'-end phospho-adenosine-phospho-ribonucleoside in mRNA + beta-nicotinamide D-ribonucleotide + 2 H(+)</text>
        <dbReference type="Rhea" id="RHEA:60876"/>
        <dbReference type="Rhea" id="RHEA-COMP:15698"/>
        <dbReference type="Rhea" id="RHEA-COMP:15719"/>
        <dbReference type="ChEBI" id="CHEBI:14649"/>
        <dbReference type="ChEBI" id="CHEBI:15377"/>
        <dbReference type="ChEBI" id="CHEBI:15378"/>
        <dbReference type="ChEBI" id="CHEBI:144029"/>
        <dbReference type="ChEBI" id="CHEBI:144051"/>
    </reaction>
    <physiologicalReaction direction="left-to-right" evidence="9">
        <dbReference type="Rhea" id="RHEA:60877"/>
    </physiologicalReaction>
</comment>
<dbReference type="GO" id="GO:0019677">
    <property type="term" value="P:NAD+ catabolic process"/>
    <property type="evidence" value="ECO:0007669"/>
    <property type="project" value="TreeGrafter"/>
</dbReference>